<protein>
    <submittedName>
        <fullName evidence="2">Uncharacterized protein</fullName>
    </submittedName>
</protein>
<organism evidence="2 3">
    <name type="scientific">Streptomyces lonegramiae</name>
    <dbReference type="NCBI Taxonomy" id="3075524"/>
    <lineage>
        <taxon>Bacteria</taxon>
        <taxon>Bacillati</taxon>
        <taxon>Actinomycetota</taxon>
        <taxon>Actinomycetes</taxon>
        <taxon>Kitasatosporales</taxon>
        <taxon>Streptomycetaceae</taxon>
        <taxon>Streptomyces</taxon>
    </lineage>
</organism>
<accession>A0ABU2XGV4</accession>
<gene>
    <name evidence="2" type="ORF">RND15_18570</name>
</gene>
<dbReference type="EMBL" id="JAVRFD010000008">
    <property type="protein sequence ID" value="MDT0544694.1"/>
    <property type="molecule type" value="Genomic_DNA"/>
</dbReference>
<feature type="region of interest" description="Disordered" evidence="1">
    <location>
        <begin position="1"/>
        <end position="24"/>
    </location>
</feature>
<sequence length="122" mass="12139">MPDSSTTPQAGADGRGPAPIAVPPEVPAAADARDKLLAAIGAEAQLVAEKSPGQASAALAQLARAYADVAGSQIPLSLRFNPAADVDRSADGGTTFALIYGLPLLSYSHLASNIEASLGSGK</sequence>
<reference evidence="2" key="1">
    <citation type="submission" date="2024-05" db="EMBL/GenBank/DDBJ databases">
        <title>30 novel species of actinomycetes from the DSMZ collection.</title>
        <authorList>
            <person name="Nouioui I."/>
        </authorList>
    </citation>
    <scope>NUCLEOTIDE SEQUENCE</scope>
    <source>
        <strain evidence="2">DSM 41529</strain>
    </source>
</reference>
<comment type="caution">
    <text evidence="2">The sequence shown here is derived from an EMBL/GenBank/DDBJ whole genome shotgun (WGS) entry which is preliminary data.</text>
</comment>
<keyword evidence="3" id="KW-1185">Reference proteome</keyword>
<evidence type="ECO:0000256" key="1">
    <source>
        <dbReference type="SAM" id="MobiDB-lite"/>
    </source>
</evidence>
<evidence type="ECO:0000313" key="3">
    <source>
        <dbReference type="Proteomes" id="UP001180754"/>
    </source>
</evidence>
<dbReference type="Proteomes" id="UP001180754">
    <property type="component" value="Unassembled WGS sequence"/>
</dbReference>
<dbReference type="RefSeq" id="WP_311725150.1">
    <property type="nucleotide sequence ID" value="NZ_JAVRFD010000008.1"/>
</dbReference>
<name>A0ABU2XGV4_9ACTN</name>
<evidence type="ECO:0000313" key="2">
    <source>
        <dbReference type="EMBL" id="MDT0544694.1"/>
    </source>
</evidence>
<proteinExistence type="predicted"/>